<organism evidence="2 3">
    <name type="scientific">Heterorhabditis bacteriophora</name>
    <name type="common">Entomopathogenic nematode worm</name>
    <dbReference type="NCBI Taxonomy" id="37862"/>
    <lineage>
        <taxon>Eukaryota</taxon>
        <taxon>Metazoa</taxon>
        <taxon>Ecdysozoa</taxon>
        <taxon>Nematoda</taxon>
        <taxon>Chromadorea</taxon>
        <taxon>Rhabditida</taxon>
        <taxon>Rhabditina</taxon>
        <taxon>Rhabditomorpha</taxon>
        <taxon>Strongyloidea</taxon>
        <taxon>Heterorhabditidae</taxon>
        <taxon>Heterorhabditis</taxon>
    </lineage>
</organism>
<keyword evidence="2" id="KW-1185">Reference proteome</keyword>
<protein>
    <submittedName>
        <fullName evidence="3">Uncharacterized protein</fullName>
    </submittedName>
</protein>
<dbReference type="Proteomes" id="UP000095283">
    <property type="component" value="Unplaced"/>
</dbReference>
<evidence type="ECO:0000256" key="1">
    <source>
        <dbReference type="SAM" id="MobiDB-lite"/>
    </source>
</evidence>
<dbReference type="AlphaFoldDB" id="A0A1I7WVL5"/>
<evidence type="ECO:0000313" key="2">
    <source>
        <dbReference type="Proteomes" id="UP000095283"/>
    </source>
</evidence>
<feature type="region of interest" description="Disordered" evidence="1">
    <location>
        <begin position="51"/>
        <end position="86"/>
    </location>
</feature>
<reference evidence="3" key="1">
    <citation type="submission" date="2016-11" db="UniProtKB">
        <authorList>
            <consortium name="WormBaseParasite"/>
        </authorList>
    </citation>
    <scope>IDENTIFICATION</scope>
</reference>
<dbReference type="WBParaSite" id="Hba_09178">
    <property type="protein sequence ID" value="Hba_09178"/>
    <property type="gene ID" value="Hba_09178"/>
</dbReference>
<sequence length="86" mass="9310">MDTCGYHEADELDLEGGADASGRVAVRPIRPCHARLRQNVLQQQETADQVFQRVSGKGPRRLQAEMGKPCSGLSAPPLHTSSESPL</sequence>
<proteinExistence type="predicted"/>
<evidence type="ECO:0000313" key="3">
    <source>
        <dbReference type="WBParaSite" id="Hba_09178"/>
    </source>
</evidence>
<accession>A0A1I7WVL5</accession>
<name>A0A1I7WVL5_HETBA</name>